<accession>A0ABD6ELJ2</accession>
<comment type="subcellular location">
    <subcellularLocation>
        <location evidence="3">Endoplasmic reticulum</location>
    </subcellularLocation>
    <subcellularLocation>
        <location evidence="2 10">Golgi apparatus</location>
        <location evidence="2 10">cis-Golgi network</location>
    </subcellularLocation>
</comment>
<evidence type="ECO:0000256" key="6">
    <source>
        <dbReference type="ARBA" id="ARBA00022824"/>
    </source>
</evidence>
<name>A0ABD6ELJ2_9BILA</name>
<sequence length="191" mass="21842">MQRISSSKQVGILDKSLSRGKAEVNLTSFALLFSEMIRYAQNRSSTVDEVQTRLANFGKFIGVRLLDVIVLREKGYRRETKLLNMLSFVQRTIWKNLFNKEAEQLLQSNENQYQYSIMENEPLVNTYISVPKDKGCLNCASFNAGIIEGILVASNFPCNVTAIWHEGMTGYVIMFDKSVIERENELLEANR</sequence>
<keyword evidence="8 10" id="KW-0333">Golgi apparatus</keyword>
<evidence type="ECO:0000256" key="5">
    <source>
        <dbReference type="ARBA" id="ARBA00022448"/>
    </source>
</evidence>
<reference evidence="11 12" key="1">
    <citation type="submission" date="2024-08" db="EMBL/GenBank/DDBJ databases">
        <title>Gnathostoma spinigerum genome.</title>
        <authorList>
            <person name="Gonzalez-Bertolin B."/>
            <person name="Monzon S."/>
            <person name="Zaballos A."/>
            <person name="Jimenez P."/>
            <person name="Dekumyoy P."/>
            <person name="Varona S."/>
            <person name="Cuesta I."/>
            <person name="Sumanam S."/>
            <person name="Adisakwattana P."/>
            <person name="Gasser R.B."/>
            <person name="Hernandez-Gonzalez A."/>
            <person name="Young N.D."/>
            <person name="Perteguer M.J."/>
        </authorList>
    </citation>
    <scope>NUCLEOTIDE SEQUENCE [LARGE SCALE GENOMIC DNA]</scope>
    <source>
        <strain evidence="11">AL3</strain>
        <tissue evidence="11">Liver</tissue>
    </source>
</reference>
<evidence type="ECO:0000256" key="7">
    <source>
        <dbReference type="ARBA" id="ARBA00022892"/>
    </source>
</evidence>
<keyword evidence="6 10" id="KW-0256">Endoplasmic reticulum</keyword>
<dbReference type="GO" id="GO:0016192">
    <property type="term" value="P:vesicle-mediated transport"/>
    <property type="evidence" value="ECO:0007669"/>
    <property type="project" value="UniProtKB-KW"/>
</dbReference>
<evidence type="ECO:0000313" key="12">
    <source>
        <dbReference type="Proteomes" id="UP001608902"/>
    </source>
</evidence>
<evidence type="ECO:0000256" key="9">
    <source>
        <dbReference type="ARBA" id="ARBA00068379"/>
    </source>
</evidence>
<organism evidence="11 12">
    <name type="scientific">Gnathostoma spinigerum</name>
    <dbReference type="NCBI Taxonomy" id="75299"/>
    <lineage>
        <taxon>Eukaryota</taxon>
        <taxon>Metazoa</taxon>
        <taxon>Ecdysozoa</taxon>
        <taxon>Nematoda</taxon>
        <taxon>Chromadorea</taxon>
        <taxon>Rhabditida</taxon>
        <taxon>Spirurina</taxon>
        <taxon>Gnathostomatomorpha</taxon>
        <taxon>Gnathostomatoidea</taxon>
        <taxon>Gnathostomatidae</taxon>
        <taxon>Gnathostoma</taxon>
    </lineage>
</organism>
<comment type="similarity">
    <text evidence="4 10">Belongs to the TRAPP small subunits family. BET3 subfamily.</text>
</comment>
<evidence type="ECO:0000313" key="11">
    <source>
        <dbReference type="EMBL" id="MFH4977145.1"/>
    </source>
</evidence>
<dbReference type="GO" id="GO:0030008">
    <property type="term" value="C:TRAPP complex"/>
    <property type="evidence" value="ECO:0007669"/>
    <property type="project" value="UniProtKB-ARBA"/>
</dbReference>
<dbReference type="InterPro" id="IPR007194">
    <property type="entry name" value="TRAPP_component"/>
</dbReference>
<keyword evidence="12" id="KW-1185">Reference proteome</keyword>
<dbReference type="GO" id="GO:0005783">
    <property type="term" value="C:endoplasmic reticulum"/>
    <property type="evidence" value="ECO:0007669"/>
    <property type="project" value="UniProtKB-SubCell"/>
</dbReference>
<dbReference type="PIRSF" id="PIRSF017479">
    <property type="entry name" value="TRAPP_I_complex_Trs31"/>
    <property type="match status" value="1"/>
</dbReference>
<evidence type="ECO:0000256" key="10">
    <source>
        <dbReference type="PIRNR" id="PIRNR017479"/>
    </source>
</evidence>
<dbReference type="Gene3D" id="3.30.1380.20">
    <property type="entry name" value="Trafficking protein particle complex subunit 3"/>
    <property type="match status" value="1"/>
</dbReference>
<keyword evidence="5 10" id="KW-0813">Transport</keyword>
<comment type="caution">
    <text evidence="11">The sequence shown here is derived from an EMBL/GenBank/DDBJ whole genome shotgun (WGS) entry which is preliminary data.</text>
</comment>
<evidence type="ECO:0000256" key="4">
    <source>
        <dbReference type="ARBA" id="ARBA00006218"/>
    </source>
</evidence>
<proteinExistence type="inferred from homology"/>
<dbReference type="PANTHER" id="PTHR20902">
    <property type="entry name" value="41-2 PROTEIN ANTIGEN-RELATED"/>
    <property type="match status" value="1"/>
</dbReference>
<dbReference type="InterPro" id="IPR024096">
    <property type="entry name" value="NO_sig/Golgi_transp_ligand-bd"/>
</dbReference>
<dbReference type="AlphaFoldDB" id="A0ABD6ELJ2"/>
<comment type="function">
    <text evidence="1 10">May play a role in vesicular transport from endoplasmic reticulum to Golgi.</text>
</comment>
<dbReference type="EMBL" id="JBGFUD010002089">
    <property type="protein sequence ID" value="MFH4977145.1"/>
    <property type="molecule type" value="Genomic_DNA"/>
</dbReference>
<dbReference type="Pfam" id="PF04051">
    <property type="entry name" value="TRAPP"/>
    <property type="match status" value="1"/>
</dbReference>
<dbReference type="InterPro" id="IPR016696">
    <property type="entry name" value="TRAPP-I_su5"/>
</dbReference>
<dbReference type="PANTHER" id="PTHR20902:SF0">
    <property type="entry name" value="TRAFFICKING PROTEIN PARTICLE COMPLEX SUBUNIT 5"/>
    <property type="match status" value="1"/>
</dbReference>
<gene>
    <name evidence="11" type="ORF">AB6A40_003854</name>
</gene>
<evidence type="ECO:0000256" key="8">
    <source>
        <dbReference type="ARBA" id="ARBA00023034"/>
    </source>
</evidence>
<evidence type="ECO:0000256" key="1">
    <source>
        <dbReference type="ARBA" id="ARBA00002910"/>
    </source>
</evidence>
<comment type="subunit">
    <text evidence="10">Part of the multisubunit TRAPP (transport protein particle) complex.</text>
</comment>
<protein>
    <recommendedName>
        <fullName evidence="9 10">Trafficking protein particle complex subunit 5</fullName>
    </recommendedName>
</protein>
<keyword evidence="7 10" id="KW-0931">ER-Golgi transport</keyword>
<dbReference type="GO" id="GO:0005794">
    <property type="term" value="C:Golgi apparatus"/>
    <property type="evidence" value="ECO:0007669"/>
    <property type="project" value="UniProtKB-SubCell"/>
</dbReference>
<dbReference type="Proteomes" id="UP001608902">
    <property type="component" value="Unassembled WGS sequence"/>
</dbReference>
<dbReference type="SUPFAM" id="SSF111126">
    <property type="entry name" value="Ligand-binding domain in the NO signalling and Golgi transport"/>
    <property type="match status" value="1"/>
</dbReference>
<evidence type="ECO:0000256" key="2">
    <source>
        <dbReference type="ARBA" id="ARBA00004222"/>
    </source>
</evidence>
<dbReference type="FunFam" id="3.30.1380.20:FF:000005">
    <property type="entry name" value="Trafficking protein particle complex subunit 5"/>
    <property type="match status" value="1"/>
</dbReference>
<dbReference type="CDD" id="cd14943">
    <property type="entry name" value="TRAPPC5_Trs31"/>
    <property type="match status" value="1"/>
</dbReference>
<evidence type="ECO:0000256" key="3">
    <source>
        <dbReference type="ARBA" id="ARBA00004240"/>
    </source>
</evidence>